<keyword evidence="1" id="KW-0001">2Fe-2S</keyword>
<dbReference type="AlphaFoldDB" id="A0A6J5YI82"/>
<evidence type="ECO:0000256" key="1">
    <source>
        <dbReference type="ARBA" id="ARBA00022714"/>
    </source>
</evidence>
<dbReference type="PANTHER" id="PTHR21266">
    <property type="entry name" value="IRON-SULFUR DOMAIN CONTAINING PROTEIN"/>
    <property type="match status" value="1"/>
</dbReference>
<keyword evidence="4" id="KW-0408">Iron</keyword>
<dbReference type="Pfam" id="PF00355">
    <property type="entry name" value="Rieske"/>
    <property type="match status" value="1"/>
</dbReference>
<evidence type="ECO:0000256" key="4">
    <source>
        <dbReference type="ARBA" id="ARBA00023004"/>
    </source>
</evidence>
<dbReference type="InterPro" id="IPR017941">
    <property type="entry name" value="Rieske_2Fe-2S"/>
</dbReference>
<evidence type="ECO:0000313" key="7">
    <source>
        <dbReference type="EMBL" id="CAB4323282.1"/>
    </source>
</evidence>
<dbReference type="EMBL" id="CAEMXZ010000036">
    <property type="protein sequence ID" value="CAB4323282.1"/>
    <property type="molecule type" value="Genomic_DNA"/>
</dbReference>
<keyword evidence="5" id="KW-0411">Iron-sulfur</keyword>
<evidence type="ECO:0000256" key="5">
    <source>
        <dbReference type="ARBA" id="ARBA00023014"/>
    </source>
</evidence>
<proteinExistence type="predicted"/>
<reference evidence="7" key="1">
    <citation type="submission" date="2020-05" db="EMBL/GenBank/DDBJ databases">
        <authorList>
            <person name="Chiriac C."/>
            <person name="Salcher M."/>
            <person name="Ghai R."/>
            <person name="Kavagutti S V."/>
        </authorList>
    </citation>
    <scope>NUCLEOTIDE SEQUENCE</scope>
</reference>
<keyword evidence="2" id="KW-0479">Metal-binding</keyword>
<dbReference type="SUPFAM" id="SSF50022">
    <property type="entry name" value="ISP domain"/>
    <property type="match status" value="1"/>
</dbReference>
<gene>
    <name evidence="7" type="ORF">UFOPK1392_01034</name>
</gene>
<keyword evidence="3" id="KW-0560">Oxidoreductase</keyword>
<feature type="domain" description="Rieske" evidence="6">
    <location>
        <begin position="3"/>
        <end position="105"/>
    </location>
</feature>
<dbReference type="GO" id="GO:0016491">
    <property type="term" value="F:oxidoreductase activity"/>
    <property type="evidence" value="ECO:0007669"/>
    <property type="project" value="UniProtKB-KW"/>
</dbReference>
<sequence>MWRDVAASEDVKDGRTLGIAVEGLDLVLWRSMTGRLAACDRRCPHQWADLETSGVVDGDELVCVSHFWRFDAEGRGTKLSAAGRRDEKAPIEVHEVQETEGRIQVRIR</sequence>
<accession>A0A6J5YI82</accession>
<dbReference type="PROSITE" id="PS51296">
    <property type="entry name" value="RIESKE"/>
    <property type="match status" value="1"/>
</dbReference>
<name>A0A6J5YI82_9ZZZZ</name>
<evidence type="ECO:0000256" key="2">
    <source>
        <dbReference type="ARBA" id="ARBA00022723"/>
    </source>
</evidence>
<dbReference type="Gene3D" id="2.102.10.10">
    <property type="entry name" value="Rieske [2Fe-2S] iron-sulphur domain"/>
    <property type="match status" value="1"/>
</dbReference>
<protein>
    <submittedName>
        <fullName evidence="7">Unannotated protein</fullName>
    </submittedName>
</protein>
<dbReference type="GO" id="GO:0046872">
    <property type="term" value="F:metal ion binding"/>
    <property type="evidence" value="ECO:0007669"/>
    <property type="project" value="UniProtKB-KW"/>
</dbReference>
<evidence type="ECO:0000256" key="3">
    <source>
        <dbReference type="ARBA" id="ARBA00023002"/>
    </source>
</evidence>
<dbReference type="PANTHER" id="PTHR21266:SF59">
    <property type="entry name" value="BLR4922 PROTEIN"/>
    <property type="match status" value="1"/>
</dbReference>
<evidence type="ECO:0000259" key="6">
    <source>
        <dbReference type="PROSITE" id="PS51296"/>
    </source>
</evidence>
<dbReference type="InterPro" id="IPR050584">
    <property type="entry name" value="Cholesterol_7-desaturase"/>
</dbReference>
<dbReference type="InterPro" id="IPR036922">
    <property type="entry name" value="Rieske_2Fe-2S_sf"/>
</dbReference>
<organism evidence="7">
    <name type="scientific">freshwater metagenome</name>
    <dbReference type="NCBI Taxonomy" id="449393"/>
    <lineage>
        <taxon>unclassified sequences</taxon>
        <taxon>metagenomes</taxon>
        <taxon>ecological metagenomes</taxon>
    </lineage>
</organism>
<dbReference type="GO" id="GO:0051537">
    <property type="term" value="F:2 iron, 2 sulfur cluster binding"/>
    <property type="evidence" value="ECO:0007669"/>
    <property type="project" value="UniProtKB-KW"/>
</dbReference>